<keyword evidence="2" id="KW-1185">Reference proteome</keyword>
<name>A0ACB7XS02_9ERIC</name>
<dbReference type="Proteomes" id="UP000828048">
    <property type="component" value="Chromosome 1"/>
</dbReference>
<proteinExistence type="predicted"/>
<protein>
    <submittedName>
        <fullName evidence="1">Uncharacterized protein</fullName>
    </submittedName>
</protein>
<evidence type="ECO:0000313" key="2">
    <source>
        <dbReference type="Proteomes" id="UP000828048"/>
    </source>
</evidence>
<organism evidence="1 2">
    <name type="scientific">Vaccinium darrowii</name>
    <dbReference type="NCBI Taxonomy" id="229202"/>
    <lineage>
        <taxon>Eukaryota</taxon>
        <taxon>Viridiplantae</taxon>
        <taxon>Streptophyta</taxon>
        <taxon>Embryophyta</taxon>
        <taxon>Tracheophyta</taxon>
        <taxon>Spermatophyta</taxon>
        <taxon>Magnoliopsida</taxon>
        <taxon>eudicotyledons</taxon>
        <taxon>Gunneridae</taxon>
        <taxon>Pentapetalae</taxon>
        <taxon>asterids</taxon>
        <taxon>Ericales</taxon>
        <taxon>Ericaceae</taxon>
        <taxon>Vaccinioideae</taxon>
        <taxon>Vaccinieae</taxon>
        <taxon>Vaccinium</taxon>
    </lineage>
</organism>
<evidence type="ECO:0000313" key="1">
    <source>
        <dbReference type="EMBL" id="KAH7843846.1"/>
    </source>
</evidence>
<dbReference type="EMBL" id="CM037151">
    <property type="protein sequence ID" value="KAH7843846.1"/>
    <property type="molecule type" value="Genomic_DNA"/>
</dbReference>
<reference evidence="1 2" key="1">
    <citation type="journal article" date="2021" name="Hortic Res">
        <title>High-quality reference genome and annotation aids understanding of berry development for evergreen blueberry (Vaccinium darrowii).</title>
        <authorList>
            <person name="Yu J."/>
            <person name="Hulse-Kemp A.M."/>
            <person name="Babiker E."/>
            <person name="Staton M."/>
        </authorList>
    </citation>
    <scope>NUCLEOTIDE SEQUENCE [LARGE SCALE GENOMIC DNA]</scope>
    <source>
        <strain evidence="2">cv. NJ 8807/NJ 8810</strain>
        <tissue evidence="1">Young leaf</tissue>
    </source>
</reference>
<gene>
    <name evidence="1" type="ORF">Vadar_021301</name>
</gene>
<comment type="caution">
    <text evidence="1">The sequence shown here is derived from an EMBL/GenBank/DDBJ whole genome shotgun (WGS) entry which is preliminary data.</text>
</comment>
<accession>A0ACB7XS02</accession>
<sequence length="422" mass="47715">MLSRAKVYQLNKNGKWVDQGTGHVSVDYLERSGESVLFVIDEKNKNGTLLMHRISSDDIYRRQEDTTISWRDPEDSTERTLRFQEATGCSYIWDQINAVQLKSRTFSNSQEEVGDSETSVNPTEGDRCEWLSAPQGDTQNSEPNLASFREPHVTADQRAAQSVGDSEQASQAVESRPPSAFTTRSTNFFGFHVNQQHLDLLKPVRDAPQGDTQNSEPNLASFREPHVTADQRAAQSVGDSEQASQAEESRPPWAFTTRSTNFLGFHVNQQHLDLLKSVRDAHPDTFSGLSYSPYIGGMLLDNFAVVLRTLCNTSVSQFKSYYVRTARASVTDFEKLGFKLEWLAPRIEQVYAQRKESNLKLEIEEKQNEIREKQREIEELHSLLGRCKSKLAFLVQEDQNPSETSKPALGRDDSILKGLFAL</sequence>